<evidence type="ECO:0000313" key="2">
    <source>
        <dbReference type="EMBL" id="KAG9348411.1"/>
    </source>
</evidence>
<protein>
    <submittedName>
        <fullName evidence="2">Uncharacterized protein</fullName>
    </submittedName>
</protein>
<accession>A0A8T2PB14</accession>
<evidence type="ECO:0000313" key="3">
    <source>
        <dbReference type="Proteomes" id="UP000824540"/>
    </source>
</evidence>
<comment type="caution">
    <text evidence="2">The sequence shown here is derived from an EMBL/GenBank/DDBJ whole genome shotgun (WGS) entry which is preliminary data.</text>
</comment>
<dbReference type="Proteomes" id="UP000824540">
    <property type="component" value="Unassembled WGS sequence"/>
</dbReference>
<feature type="compositionally biased region" description="Polar residues" evidence="1">
    <location>
        <begin position="21"/>
        <end position="32"/>
    </location>
</feature>
<dbReference type="AlphaFoldDB" id="A0A8T2PB14"/>
<reference evidence="2" key="1">
    <citation type="thesis" date="2021" institute="BYU ScholarsArchive" country="Provo, UT, USA">
        <title>Applications of and Algorithms for Genome Assembly and Genomic Analyses with an Emphasis on Marine Teleosts.</title>
        <authorList>
            <person name="Pickett B.D."/>
        </authorList>
    </citation>
    <scope>NUCLEOTIDE SEQUENCE</scope>
    <source>
        <strain evidence="2">HI-2016</strain>
    </source>
</reference>
<proteinExistence type="predicted"/>
<feature type="region of interest" description="Disordered" evidence="1">
    <location>
        <begin position="1"/>
        <end position="49"/>
    </location>
</feature>
<name>A0A8T2PB14_9TELE</name>
<sequence length="59" mass="6264">LLAPDLPLLPPPLPPTMANGEGSQQGPGTANLRNHPPPPPHPTSHVTRMIRFPLCVSTE</sequence>
<dbReference type="EMBL" id="JAFBMS010000011">
    <property type="protein sequence ID" value="KAG9348411.1"/>
    <property type="molecule type" value="Genomic_DNA"/>
</dbReference>
<evidence type="ECO:0000256" key="1">
    <source>
        <dbReference type="SAM" id="MobiDB-lite"/>
    </source>
</evidence>
<organism evidence="2 3">
    <name type="scientific">Albula glossodonta</name>
    <name type="common">roundjaw bonefish</name>
    <dbReference type="NCBI Taxonomy" id="121402"/>
    <lineage>
        <taxon>Eukaryota</taxon>
        <taxon>Metazoa</taxon>
        <taxon>Chordata</taxon>
        <taxon>Craniata</taxon>
        <taxon>Vertebrata</taxon>
        <taxon>Euteleostomi</taxon>
        <taxon>Actinopterygii</taxon>
        <taxon>Neopterygii</taxon>
        <taxon>Teleostei</taxon>
        <taxon>Albuliformes</taxon>
        <taxon>Albulidae</taxon>
        <taxon>Albula</taxon>
    </lineage>
</organism>
<keyword evidence="3" id="KW-1185">Reference proteome</keyword>
<feature type="non-terminal residue" evidence="2">
    <location>
        <position position="59"/>
    </location>
</feature>
<gene>
    <name evidence="2" type="ORF">JZ751_002146</name>
</gene>